<evidence type="ECO:0000313" key="1">
    <source>
        <dbReference type="EMBL" id="SVC65963.1"/>
    </source>
</evidence>
<dbReference type="AlphaFoldDB" id="A0A382NXU2"/>
<dbReference type="EMBL" id="UINC01103521">
    <property type="protein sequence ID" value="SVC65963.1"/>
    <property type="molecule type" value="Genomic_DNA"/>
</dbReference>
<proteinExistence type="predicted"/>
<reference evidence="1" key="1">
    <citation type="submission" date="2018-05" db="EMBL/GenBank/DDBJ databases">
        <authorList>
            <person name="Lanie J.A."/>
            <person name="Ng W.-L."/>
            <person name="Kazmierczak K.M."/>
            <person name="Andrzejewski T.M."/>
            <person name="Davidsen T.M."/>
            <person name="Wayne K.J."/>
            <person name="Tettelin H."/>
            <person name="Glass J.I."/>
            <person name="Rusch D."/>
            <person name="Podicherti R."/>
            <person name="Tsui H.-C.T."/>
            <person name="Winkler M.E."/>
        </authorList>
    </citation>
    <scope>NUCLEOTIDE SEQUENCE</scope>
</reference>
<protein>
    <submittedName>
        <fullName evidence="1">Uncharacterized protein</fullName>
    </submittedName>
</protein>
<sequence length="101" mass="12016">MSGLKSAWELSLERSEKLVPELKNKKEITKKQKEMISDVRVQYKAKIADKDVMFQDKLRKLHDRYPPEEVKQAAEELHKEFAKDKTVLEEQMEKEIESIRN</sequence>
<name>A0A382NXU2_9ZZZZ</name>
<organism evidence="1">
    <name type="scientific">marine metagenome</name>
    <dbReference type="NCBI Taxonomy" id="408172"/>
    <lineage>
        <taxon>unclassified sequences</taxon>
        <taxon>metagenomes</taxon>
        <taxon>ecological metagenomes</taxon>
    </lineage>
</organism>
<accession>A0A382NXU2</accession>
<gene>
    <name evidence="1" type="ORF">METZ01_LOCUS318817</name>
</gene>